<dbReference type="Proteomes" id="UP000515369">
    <property type="component" value="Chromosome"/>
</dbReference>
<organism evidence="2 3">
    <name type="scientific">Spirosoma foliorum</name>
    <dbReference type="NCBI Taxonomy" id="2710596"/>
    <lineage>
        <taxon>Bacteria</taxon>
        <taxon>Pseudomonadati</taxon>
        <taxon>Bacteroidota</taxon>
        <taxon>Cytophagia</taxon>
        <taxon>Cytophagales</taxon>
        <taxon>Cytophagaceae</taxon>
        <taxon>Spirosoma</taxon>
    </lineage>
</organism>
<keyword evidence="3" id="KW-1185">Reference proteome</keyword>
<gene>
    <name evidence="2" type="ORF">H3H32_28410</name>
</gene>
<keyword evidence="1" id="KW-0175">Coiled coil</keyword>
<evidence type="ECO:0000313" key="2">
    <source>
        <dbReference type="EMBL" id="QMW01833.1"/>
    </source>
</evidence>
<dbReference type="InterPro" id="IPR011049">
    <property type="entry name" value="Serralysin-like_metalloprot_C"/>
</dbReference>
<feature type="coiled-coil region" evidence="1">
    <location>
        <begin position="380"/>
        <end position="407"/>
    </location>
</feature>
<reference evidence="2 3" key="1">
    <citation type="submission" date="2020-07" db="EMBL/GenBank/DDBJ databases">
        <title>Spirosoma foliorum sp. nov., isolated from the leaves on the Nejang mountain Korea, Republic of.</title>
        <authorList>
            <person name="Ho H."/>
            <person name="Lee Y.-J."/>
            <person name="Nurcahyanto D.-A."/>
            <person name="Kim S.-G."/>
        </authorList>
    </citation>
    <scope>NUCLEOTIDE SEQUENCE [LARGE SCALE GENOMIC DNA]</scope>
    <source>
        <strain evidence="2 3">PL0136</strain>
    </source>
</reference>
<dbReference type="RefSeq" id="WP_182459111.1">
    <property type="nucleotide sequence ID" value="NZ_CP059732.1"/>
</dbReference>
<sequence>MNADGVWAQNNFSFVNRNVLIGNLAGIQNTSGTNNVFVGFQTGAVNSVGTGNTFLGYQAGYINTSGTANVFIGSQAGFSNGTGTGNMFLGQQAGYNSTGSYNLFMGNASGSATTTGIGNTAIGDGSLLRNTSGQRNTAIGQYAGVINNGNYNVMIGFAADVSSSTPTINNAVAIGPYAQVSRSNSIILGNGANVGIGNTAPANKLEITQGTSGNSGLRFTNLTNANTAVRATNDRFLTVDESGDVVLRRVDLSLLSISIGGLRTAAYPWTLSNEIIQSENRVVSIGDSTMDIPKGYKLYVADGILTEKIKVAVRNTAQWSDYVFKDDYQLKSLEEVRLFIQANKHLPGVPSAKEMTEQGNDLHQTDAKLLEKIEELTLYSIQLQQVNKKQQADIDELKRLVKKLIDKR</sequence>
<dbReference type="AlphaFoldDB" id="A0A7G5GSJ1"/>
<protein>
    <recommendedName>
        <fullName evidence="4">TMF family protein</fullName>
    </recommendedName>
</protein>
<dbReference type="KEGG" id="sfol:H3H32_28410"/>
<evidence type="ECO:0000256" key="1">
    <source>
        <dbReference type="SAM" id="Coils"/>
    </source>
</evidence>
<evidence type="ECO:0008006" key="4">
    <source>
        <dbReference type="Google" id="ProtNLM"/>
    </source>
</evidence>
<accession>A0A7G5GSJ1</accession>
<dbReference type="EMBL" id="CP059732">
    <property type="protein sequence ID" value="QMW01833.1"/>
    <property type="molecule type" value="Genomic_DNA"/>
</dbReference>
<name>A0A7G5GSJ1_9BACT</name>
<evidence type="ECO:0000313" key="3">
    <source>
        <dbReference type="Proteomes" id="UP000515369"/>
    </source>
</evidence>
<dbReference type="Gene3D" id="2.150.10.10">
    <property type="entry name" value="Serralysin-like metalloprotease, C-terminal"/>
    <property type="match status" value="1"/>
</dbReference>
<proteinExistence type="predicted"/>